<keyword evidence="3" id="KW-1185">Reference proteome</keyword>
<reference evidence="2" key="2">
    <citation type="submission" date="2018-08" db="UniProtKB">
        <authorList>
            <consortium name="EnsemblPlants"/>
        </authorList>
    </citation>
    <scope>IDENTIFICATION</scope>
    <source>
        <strain evidence="2">Yugu1</strain>
    </source>
</reference>
<reference evidence="3" key="1">
    <citation type="journal article" date="2012" name="Nat. Biotechnol.">
        <title>Reference genome sequence of the model plant Setaria.</title>
        <authorList>
            <person name="Bennetzen J.L."/>
            <person name="Schmutz J."/>
            <person name="Wang H."/>
            <person name="Percifield R."/>
            <person name="Hawkins J."/>
            <person name="Pontaroli A.C."/>
            <person name="Estep M."/>
            <person name="Feng L."/>
            <person name="Vaughn J.N."/>
            <person name="Grimwood J."/>
            <person name="Jenkins J."/>
            <person name="Barry K."/>
            <person name="Lindquist E."/>
            <person name="Hellsten U."/>
            <person name="Deshpande S."/>
            <person name="Wang X."/>
            <person name="Wu X."/>
            <person name="Mitros T."/>
            <person name="Triplett J."/>
            <person name="Yang X."/>
            <person name="Ye C.Y."/>
            <person name="Mauro-Herrera M."/>
            <person name="Wang L."/>
            <person name="Li P."/>
            <person name="Sharma M."/>
            <person name="Sharma R."/>
            <person name="Ronald P.C."/>
            <person name="Panaud O."/>
            <person name="Kellogg E.A."/>
            <person name="Brutnell T.P."/>
            <person name="Doust A.N."/>
            <person name="Tuskan G.A."/>
            <person name="Rokhsar D."/>
            <person name="Devos K.M."/>
        </authorList>
    </citation>
    <scope>NUCLEOTIDE SEQUENCE [LARGE SCALE GENOMIC DNA]</scope>
    <source>
        <strain evidence="3">cv. Yugu1</strain>
    </source>
</reference>
<name>K4AIY7_SETIT</name>
<dbReference type="InParanoid" id="K4AIY7"/>
<dbReference type="PANTHER" id="PTHR35828:SF28">
    <property type="entry name" value="F-BOX DOMAIN CONTAINING PROTEIN"/>
    <property type="match status" value="1"/>
</dbReference>
<dbReference type="Proteomes" id="UP000004995">
    <property type="component" value="Unassembled WGS sequence"/>
</dbReference>
<organism evidence="2 3">
    <name type="scientific">Setaria italica</name>
    <name type="common">Foxtail millet</name>
    <name type="synonym">Panicum italicum</name>
    <dbReference type="NCBI Taxonomy" id="4555"/>
    <lineage>
        <taxon>Eukaryota</taxon>
        <taxon>Viridiplantae</taxon>
        <taxon>Streptophyta</taxon>
        <taxon>Embryophyta</taxon>
        <taxon>Tracheophyta</taxon>
        <taxon>Spermatophyta</taxon>
        <taxon>Magnoliopsida</taxon>
        <taxon>Liliopsida</taxon>
        <taxon>Poales</taxon>
        <taxon>Poaceae</taxon>
        <taxon>PACMAD clade</taxon>
        <taxon>Panicoideae</taxon>
        <taxon>Panicodae</taxon>
        <taxon>Paniceae</taxon>
        <taxon>Cenchrinae</taxon>
        <taxon>Setaria</taxon>
    </lineage>
</organism>
<dbReference type="EMBL" id="AGNK02005345">
    <property type="status" value="NOT_ANNOTATED_CDS"/>
    <property type="molecule type" value="Genomic_DNA"/>
</dbReference>
<dbReference type="InterPro" id="IPR056016">
    <property type="entry name" value="DUF7595"/>
</dbReference>
<proteinExistence type="predicted"/>
<feature type="domain" description="DUF7595" evidence="1">
    <location>
        <begin position="49"/>
        <end position="372"/>
    </location>
</feature>
<dbReference type="STRING" id="4555.K4AIY7"/>
<dbReference type="EnsemblPlants" id="KQK86845">
    <property type="protein sequence ID" value="KQK86845"/>
    <property type="gene ID" value="SETIT_038850mg"/>
</dbReference>
<dbReference type="Gramene" id="KQK86845">
    <property type="protein sequence ID" value="KQK86845"/>
    <property type="gene ID" value="SETIT_038850mg"/>
</dbReference>
<dbReference type="PANTHER" id="PTHR35828">
    <property type="entry name" value="OS08G0203800 PROTEIN-RELATED"/>
    <property type="match status" value="1"/>
</dbReference>
<evidence type="ECO:0000259" key="1">
    <source>
        <dbReference type="Pfam" id="PF24523"/>
    </source>
</evidence>
<accession>K4AIY7</accession>
<dbReference type="Pfam" id="PF24523">
    <property type="entry name" value="DUF7595"/>
    <property type="match status" value="1"/>
</dbReference>
<sequence length="372" mass="41342">MEITLDLLLDIVARSHDAATIVRCAAASRHLRPTPSCADNDDVIETTRHLRLDSSLLGSHSSFKSARFELLVLWRWLIPTGLSWHEATEIDRSDPRVCNTFTGHVTSLPPSGLSMGRDVEPQGIYRCAFLTIDVAGASFVLLVMDVKLQTRTFWSEDGQWGPLRRFASPCNILTEEQEIMGLTCRSHAAVVGETVHWLCIATELRLIPSRHSRIHPICENRLVILALQPDAVDAKVIELPQSFLESSGRRIPTSSSSPPDWLMLAATAAGTRLSLVCAEADVISTWTLDDDGSHWSRQPADPDAYAWFEFDGYGEMSDIVLIRMAGVRLVQLNLGTEEATVLCSQPDPERVVWWACLHETDLVSVLQGMEVF</sequence>
<evidence type="ECO:0000313" key="3">
    <source>
        <dbReference type="Proteomes" id="UP000004995"/>
    </source>
</evidence>
<protein>
    <recommendedName>
        <fullName evidence="1">DUF7595 domain-containing protein</fullName>
    </recommendedName>
</protein>
<dbReference type="AlphaFoldDB" id="K4AIY7"/>
<evidence type="ECO:0000313" key="2">
    <source>
        <dbReference type="EnsemblPlants" id="KQK86845"/>
    </source>
</evidence>
<dbReference type="HOGENOM" id="CLU_018793_3_2_1"/>